<dbReference type="GO" id="GO:0008200">
    <property type="term" value="F:ion channel inhibitor activity"/>
    <property type="evidence" value="ECO:0007669"/>
    <property type="project" value="InterPro"/>
</dbReference>
<evidence type="ECO:0000256" key="4">
    <source>
        <dbReference type="ARBA" id="ARBA00022656"/>
    </source>
</evidence>
<dbReference type="Pfam" id="PF02950">
    <property type="entry name" value="Conotoxin"/>
    <property type="match status" value="1"/>
</dbReference>
<accession>A0A5P8I0R3</accession>
<keyword evidence="6" id="KW-0732">Signal</keyword>
<name>A0A5P8I0R3_CONMA</name>
<sequence length="77" mass="8505">MKLTCMMIVAVLFLTAWTSVTAGDFKNKLKNLSLKARKEVENPKASKLHQKACINSGDPCQRTVRCCSRRCGVNSCA</sequence>
<evidence type="ECO:0000256" key="1">
    <source>
        <dbReference type="ARBA" id="ARBA00004613"/>
    </source>
</evidence>
<evidence type="ECO:0000256" key="2">
    <source>
        <dbReference type="ARBA" id="ARBA00006077"/>
    </source>
</evidence>
<dbReference type="InterPro" id="IPR004214">
    <property type="entry name" value="Conotoxin"/>
</dbReference>
<keyword evidence="3" id="KW-0964">Secreted</keyword>
<organism evidence="7">
    <name type="scientific">Conus magus</name>
    <name type="common">Magical cone</name>
    <dbReference type="NCBI Taxonomy" id="6492"/>
    <lineage>
        <taxon>Eukaryota</taxon>
        <taxon>Metazoa</taxon>
        <taxon>Spiralia</taxon>
        <taxon>Lophotrochozoa</taxon>
        <taxon>Mollusca</taxon>
        <taxon>Gastropoda</taxon>
        <taxon>Caenogastropoda</taxon>
        <taxon>Neogastropoda</taxon>
        <taxon>Conoidea</taxon>
        <taxon>Conidae</taxon>
        <taxon>Conus</taxon>
        <taxon>Pionoconus</taxon>
    </lineage>
</organism>
<evidence type="ECO:0000313" key="7">
    <source>
        <dbReference type="EMBL" id="QFQ61071.1"/>
    </source>
</evidence>
<dbReference type="AlphaFoldDB" id="A0A5P8I0R3"/>
<dbReference type="GO" id="GO:0005576">
    <property type="term" value="C:extracellular region"/>
    <property type="evidence" value="ECO:0007669"/>
    <property type="project" value="UniProtKB-SubCell"/>
</dbReference>
<proteinExistence type="evidence at transcript level"/>
<dbReference type="InterPro" id="IPR018072">
    <property type="entry name" value="Conotoxin_a-typ_CS"/>
</dbReference>
<evidence type="ECO:0000256" key="3">
    <source>
        <dbReference type="ARBA" id="ARBA00022525"/>
    </source>
</evidence>
<dbReference type="PROSITE" id="PS60014">
    <property type="entry name" value="ALPHA_CONOTOXIN"/>
    <property type="match status" value="1"/>
</dbReference>
<evidence type="ECO:0000256" key="5">
    <source>
        <dbReference type="ARBA" id="ARBA00023157"/>
    </source>
</evidence>
<feature type="signal peptide" evidence="6">
    <location>
        <begin position="1"/>
        <end position="22"/>
    </location>
</feature>
<dbReference type="EMBL" id="MN517388">
    <property type="protein sequence ID" value="QFQ61071.1"/>
    <property type="molecule type" value="mRNA"/>
</dbReference>
<comment type="similarity">
    <text evidence="2">Belongs to the conotoxin A superfamily.</text>
</comment>
<keyword evidence="5" id="KW-1015">Disulfide bond</keyword>
<keyword evidence="4" id="KW-0800">Toxin</keyword>
<dbReference type="GO" id="GO:0090729">
    <property type="term" value="F:toxin activity"/>
    <property type="evidence" value="ECO:0007669"/>
    <property type="project" value="UniProtKB-KW"/>
</dbReference>
<protein>
    <submittedName>
        <fullName evidence="7">Conotoxin superfamily O1</fullName>
    </submittedName>
</protein>
<reference evidence="7" key="1">
    <citation type="journal article" date="2019" name="Mar. Drugs">
        <title>Conotoxin diversity in the venom gland transcriptome of the Magician's Cone, Pionoconus magus.</title>
        <authorList>
            <person name="Pardos-Blas J.R."/>
            <person name="Irisarri I."/>
            <person name="Abalde S."/>
            <person name="Tenorio M.J."/>
            <person name="Zardoya R."/>
        </authorList>
    </citation>
    <scope>NUCLEOTIDE SEQUENCE</scope>
    <source>
        <tissue evidence="7">Venom gland</tissue>
    </source>
</reference>
<comment type="subcellular location">
    <subcellularLocation>
        <location evidence="1">Secreted</location>
    </subcellularLocation>
</comment>
<feature type="chain" id="PRO_5024448665" evidence="6">
    <location>
        <begin position="23"/>
        <end position="77"/>
    </location>
</feature>
<evidence type="ECO:0000256" key="6">
    <source>
        <dbReference type="SAM" id="SignalP"/>
    </source>
</evidence>